<accession>A0A379FIG0</accession>
<protein>
    <submittedName>
        <fullName evidence="1">Uncharacterized protein</fullName>
    </submittedName>
</protein>
<evidence type="ECO:0000313" key="2">
    <source>
        <dbReference type="Proteomes" id="UP000254191"/>
    </source>
</evidence>
<name>A0A379FIG0_PROMI</name>
<dbReference type="EMBL" id="UGTS01000004">
    <property type="protein sequence ID" value="SUC20303.1"/>
    <property type="molecule type" value="Genomic_DNA"/>
</dbReference>
<evidence type="ECO:0000313" key="1">
    <source>
        <dbReference type="EMBL" id="SUC20303.1"/>
    </source>
</evidence>
<dbReference type="Proteomes" id="UP000254191">
    <property type="component" value="Unassembled WGS sequence"/>
</dbReference>
<organism evidence="1 2">
    <name type="scientific">Proteus mirabilis</name>
    <dbReference type="NCBI Taxonomy" id="584"/>
    <lineage>
        <taxon>Bacteria</taxon>
        <taxon>Pseudomonadati</taxon>
        <taxon>Pseudomonadota</taxon>
        <taxon>Gammaproteobacteria</taxon>
        <taxon>Enterobacterales</taxon>
        <taxon>Morganellaceae</taxon>
        <taxon>Proteus</taxon>
    </lineage>
</organism>
<gene>
    <name evidence="1" type="ORF">NCTC11938_01729</name>
</gene>
<sequence>MEYMQVQILIYLGYQLTMSIYHYLQQELSEELDIKMML</sequence>
<reference evidence="1 2" key="1">
    <citation type="submission" date="2018-06" db="EMBL/GenBank/DDBJ databases">
        <authorList>
            <consortium name="Pathogen Informatics"/>
            <person name="Doyle S."/>
        </authorList>
    </citation>
    <scope>NUCLEOTIDE SEQUENCE [LARGE SCALE GENOMIC DNA]</scope>
    <source>
        <strain evidence="1 2">NCTC11938</strain>
    </source>
</reference>
<proteinExistence type="predicted"/>
<dbReference type="AlphaFoldDB" id="A0A379FIG0"/>